<dbReference type="AlphaFoldDB" id="A0A1J1AB16"/>
<organism evidence="3 4">
    <name type="scientific">Halodesulfurarchaeum formicicum</name>
    <dbReference type="NCBI Taxonomy" id="1873524"/>
    <lineage>
        <taxon>Archaea</taxon>
        <taxon>Methanobacteriati</taxon>
        <taxon>Methanobacteriota</taxon>
        <taxon>Stenosarchaea group</taxon>
        <taxon>Halobacteria</taxon>
        <taxon>Halobacteriales</taxon>
        <taxon>Halobacteriaceae</taxon>
        <taxon>Halodesulfurarchaeum</taxon>
    </lineage>
</organism>
<dbReference type="EMBL" id="CP016804">
    <property type="protein sequence ID" value="APE95332.1"/>
    <property type="molecule type" value="Genomic_DNA"/>
</dbReference>
<evidence type="ECO:0000313" key="4">
    <source>
        <dbReference type="Proteomes" id="UP000186165"/>
    </source>
</evidence>
<dbReference type="SUPFAM" id="SSF53649">
    <property type="entry name" value="Alkaline phosphatase-like"/>
    <property type="match status" value="1"/>
</dbReference>
<dbReference type="Gene3D" id="3.40.720.10">
    <property type="entry name" value="Alkaline Phosphatase, subunit A"/>
    <property type="match status" value="1"/>
</dbReference>
<protein>
    <submittedName>
        <fullName evidence="3">Sulfatase</fullName>
    </submittedName>
</protein>
<reference evidence="4" key="1">
    <citation type="submission" date="2016-08" db="EMBL/GenBank/DDBJ databases">
        <title>Discovery of first anaerobic lithoheterotrophic haloarchae widely represented in hypersaline habitats.</title>
        <authorList>
            <person name="Sorokin D.Y."/>
            <person name="Kublanov I.V."/>
            <person name="Roman P."/>
            <person name="Sinninghe Damste J.S."/>
            <person name="Golyshin P.N."/>
            <person name="Rojo D."/>
            <person name="Ciordia S."/>
            <person name="Mena Md.C."/>
            <person name="Ferrer M."/>
            <person name="Smedile F."/>
            <person name="Messina E."/>
            <person name="La Cono V."/>
            <person name="Yakimov M.M."/>
        </authorList>
    </citation>
    <scope>NUCLEOTIDE SEQUENCE [LARGE SCALE GENOMIC DNA]</scope>
    <source>
        <strain evidence="4">HSR6</strain>
    </source>
</reference>
<gene>
    <name evidence="3" type="ORF">HSR6_0879</name>
</gene>
<dbReference type="Proteomes" id="UP000186165">
    <property type="component" value="Chromosome"/>
</dbReference>
<sequence length="482" mass="54620">MVNNNPKSDSSSSIRNVVLLCLDSVRKDYFDRYAKRLNEQSDVVYNGARAASGWSLPSHASMFTGELPHSHGAHAHSDGFEPISITDTFLSDLPNHSILGVSTNTFAGEAYGFDKYFDVFSEVPHNSFQLSKGVSPEDFGKINKFEYLKESIRDNDTIYSLINGIISKFGMYERIFSGRPWPEINDNGTARSLQLAESHITNTESAENPVFVFLNLMESHSPMYAHYNYDSTIHTVPNSWTSANGPKNREVSFDADSYREYINNWTDIYSASIDYLDRVISDWIERINTLTENETTIVVTSDHGQNLGNPSEEELFGHQSSLSEGILHVPLLIINPPDGYQEQVDRLISHLEIGSLITHLANEDMYKFSNNSVTSEVVGTIKSHKNNLTYWDRPIRCSYKDETKKVLWDGLETTKIYDIDESIPNVQNEIDIIENMTPEDDDILFEVSIKEMKRKALRDRLSSGNQDLSDDVQSRLSDLGYV</sequence>
<dbReference type="KEGG" id="hhsr:HSR6_0879"/>
<dbReference type="GO" id="GO:0004065">
    <property type="term" value="F:arylsulfatase activity"/>
    <property type="evidence" value="ECO:0007669"/>
    <property type="project" value="TreeGrafter"/>
</dbReference>
<evidence type="ECO:0000313" key="3">
    <source>
        <dbReference type="EMBL" id="APE95332.1"/>
    </source>
</evidence>
<dbReference type="GeneID" id="30417399"/>
<dbReference type="PANTHER" id="PTHR42693">
    <property type="entry name" value="ARYLSULFATASE FAMILY MEMBER"/>
    <property type="match status" value="1"/>
</dbReference>
<keyword evidence="4" id="KW-1185">Reference proteome</keyword>
<dbReference type="RefSeq" id="WP_071932911.1">
    <property type="nucleotide sequence ID" value="NZ_CP016804.1"/>
</dbReference>
<name>A0A1J1AB16_9EURY</name>
<dbReference type="InterPro" id="IPR017850">
    <property type="entry name" value="Alkaline_phosphatase_core_sf"/>
</dbReference>
<accession>A0A1J1AB16</accession>
<comment type="similarity">
    <text evidence="1">Belongs to the sulfatase family.</text>
</comment>
<dbReference type="PANTHER" id="PTHR42693:SF33">
    <property type="entry name" value="ARYLSULFATASE"/>
    <property type="match status" value="1"/>
</dbReference>
<dbReference type="InterPro" id="IPR000917">
    <property type="entry name" value="Sulfatase_N"/>
</dbReference>
<dbReference type="InterPro" id="IPR050738">
    <property type="entry name" value="Sulfatase"/>
</dbReference>
<feature type="domain" description="Sulfatase N-terminal" evidence="2">
    <location>
        <begin position="15"/>
        <end position="361"/>
    </location>
</feature>
<dbReference type="OrthoDB" id="102174at2157"/>
<evidence type="ECO:0000259" key="2">
    <source>
        <dbReference type="Pfam" id="PF00884"/>
    </source>
</evidence>
<proteinExistence type="inferred from homology"/>
<dbReference type="Pfam" id="PF00884">
    <property type="entry name" value="Sulfatase"/>
    <property type="match status" value="1"/>
</dbReference>
<evidence type="ECO:0000256" key="1">
    <source>
        <dbReference type="ARBA" id="ARBA00008779"/>
    </source>
</evidence>